<dbReference type="AlphaFoldDB" id="A0A2M7RJS0"/>
<evidence type="ECO:0000259" key="9">
    <source>
        <dbReference type="Pfam" id="PF00482"/>
    </source>
</evidence>
<dbReference type="InterPro" id="IPR018076">
    <property type="entry name" value="T2SS_GspF_dom"/>
</dbReference>
<keyword evidence="3" id="KW-1003">Cell membrane</keyword>
<evidence type="ECO:0000313" key="10">
    <source>
        <dbReference type="EMBL" id="PIY97013.1"/>
    </source>
</evidence>
<keyword evidence="7 8" id="KW-0472">Membrane</keyword>
<dbReference type="Pfam" id="PF00482">
    <property type="entry name" value="T2SSF"/>
    <property type="match status" value="2"/>
</dbReference>
<comment type="subcellular location">
    <subcellularLocation>
        <location evidence="1">Cell inner membrane</location>
        <topology evidence="1">Multi-pass membrane protein</topology>
    </subcellularLocation>
</comment>
<dbReference type="Gene3D" id="1.20.81.30">
    <property type="entry name" value="Type II secretion system (T2SS), domain F"/>
    <property type="match status" value="2"/>
</dbReference>
<evidence type="ECO:0000256" key="3">
    <source>
        <dbReference type="ARBA" id="ARBA00022475"/>
    </source>
</evidence>
<evidence type="ECO:0000256" key="1">
    <source>
        <dbReference type="ARBA" id="ARBA00004429"/>
    </source>
</evidence>
<evidence type="ECO:0000256" key="4">
    <source>
        <dbReference type="ARBA" id="ARBA00022519"/>
    </source>
</evidence>
<dbReference type="GO" id="GO:0005886">
    <property type="term" value="C:plasma membrane"/>
    <property type="evidence" value="ECO:0007669"/>
    <property type="project" value="UniProtKB-SubCell"/>
</dbReference>
<feature type="domain" description="Type II secretion system protein GspF" evidence="9">
    <location>
        <begin position="69"/>
        <end position="192"/>
    </location>
</feature>
<evidence type="ECO:0000256" key="7">
    <source>
        <dbReference type="ARBA" id="ARBA00023136"/>
    </source>
</evidence>
<reference evidence="10 11" key="1">
    <citation type="submission" date="2017-09" db="EMBL/GenBank/DDBJ databases">
        <title>Depth-based differentiation of microbial function through sediment-hosted aquifers and enrichment of novel symbionts in the deep terrestrial subsurface.</title>
        <authorList>
            <person name="Probst A.J."/>
            <person name="Ladd B."/>
            <person name="Jarett J.K."/>
            <person name="Geller-Mcgrath D.E."/>
            <person name="Sieber C.M."/>
            <person name="Emerson J.B."/>
            <person name="Anantharaman K."/>
            <person name="Thomas B.C."/>
            <person name="Malmstrom R."/>
            <person name="Stieglmeier M."/>
            <person name="Klingl A."/>
            <person name="Woyke T."/>
            <person name="Ryan C.M."/>
            <person name="Banfield J.F."/>
        </authorList>
    </citation>
    <scope>NUCLEOTIDE SEQUENCE [LARGE SCALE GENOMIC DNA]</scope>
    <source>
        <strain evidence="10">CG_4_10_14_0_8_um_filter_42_10</strain>
    </source>
</reference>
<keyword evidence="6 8" id="KW-1133">Transmembrane helix</keyword>
<evidence type="ECO:0000256" key="2">
    <source>
        <dbReference type="ARBA" id="ARBA00005745"/>
    </source>
</evidence>
<keyword evidence="5 8" id="KW-0812">Transmembrane</keyword>
<feature type="transmembrane region" description="Helical" evidence="8">
    <location>
        <begin position="169"/>
        <end position="191"/>
    </location>
</feature>
<evidence type="ECO:0000256" key="8">
    <source>
        <dbReference type="SAM" id="Phobius"/>
    </source>
</evidence>
<name>A0A2M7RJS0_9BACT</name>
<dbReference type="InterPro" id="IPR003004">
    <property type="entry name" value="GspF/PilC"/>
</dbReference>
<dbReference type="PANTHER" id="PTHR30012:SF0">
    <property type="entry name" value="TYPE II SECRETION SYSTEM PROTEIN F-RELATED"/>
    <property type="match status" value="1"/>
</dbReference>
<organism evidence="10 11">
    <name type="scientific">Candidatus Kerfeldbacteria bacterium CG_4_10_14_0_8_um_filter_42_10</name>
    <dbReference type="NCBI Taxonomy" id="2014248"/>
    <lineage>
        <taxon>Bacteria</taxon>
        <taxon>Candidatus Kerfeldiibacteriota</taxon>
    </lineage>
</organism>
<gene>
    <name evidence="10" type="ORF">COY66_01610</name>
</gene>
<protein>
    <recommendedName>
        <fullName evidence="9">Type II secretion system protein GspF domain-containing protein</fullName>
    </recommendedName>
</protein>
<dbReference type="InterPro" id="IPR042094">
    <property type="entry name" value="T2SS_GspF_sf"/>
</dbReference>
<evidence type="ECO:0000256" key="5">
    <source>
        <dbReference type="ARBA" id="ARBA00022692"/>
    </source>
</evidence>
<keyword evidence="4" id="KW-0997">Cell inner membrane</keyword>
<comment type="similarity">
    <text evidence="2">Belongs to the GSP F family.</text>
</comment>
<dbReference type="PANTHER" id="PTHR30012">
    <property type="entry name" value="GENERAL SECRETION PATHWAY PROTEIN"/>
    <property type="match status" value="1"/>
</dbReference>
<proteinExistence type="inferred from homology"/>
<feature type="domain" description="Type II secretion system protein GspF" evidence="9">
    <location>
        <begin position="272"/>
        <end position="394"/>
    </location>
</feature>
<evidence type="ECO:0000313" key="11">
    <source>
        <dbReference type="Proteomes" id="UP000230779"/>
    </source>
</evidence>
<dbReference type="PRINTS" id="PR00812">
    <property type="entry name" value="BCTERIALGSPF"/>
</dbReference>
<dbReference type="FunFam" id="1.20.81.30:FF:000001">
    <property type="entry name" value="Type II secretion system protein F"/>
    <property type="match status" value="1"/>
</dbReference>
<feature type="transmembrane region" description="Helical" evidence="8">
    <location>
        <begin position="375"/>
        <end position="396"/>
    </location>
</feature>
<accession>A0A2M7RJS0</accession>
<evidence type="ECO:0000256" key="6">
    <source>
        <dbReference type="ARBA" id="ARBA00022989"/>
    </source>
</evidence>
<dbReference type="EMBL" id="PFMD01000021">
    <property type="protein sequence ID" value="PIY97013.1"/>
    <property type="molecule type" value="Genomic_DNA"/>
</dbReference>
<sequence>MSIYDYKAKDLKGNTVTGAVEASSEMVAADLLKEKDYIVLALSERKRKTLFQSSLGFLHRVPRKEIVVFARQLSVMISATVPIVKALRILTKQAENVTFKIILSEVADEVDGGAKLSDALARYPQVFDDFFTHMIKTGETTGKLDETLNYLADQKEKDYDLTSKIKGAMIYPIFILCGLFAVGAVMMIFVIPKLTGVLEEAGAELPFSTKMLIGVSNFLQNFWWMIIIIIIAIIALYRVIYRTERGKVQIDLIKLKIPVFGTMFKKIYLTRFARSFSNLIASGVPIAHSLEIVADVVGNSIFKDLTRKTIKEVEDGNSVATVFAKSKIVPVMVTQMLMVGEQTGRIDLILNKLADFYAKEVENLVANLVSLIEPLIIAVLGAGVAVLVVSILLPLYSLSTAI</sequence>
<comment type="caution">
    <text evidence="10">The sequence shown here is derived from an EMBL/GenBank/DDBJ whole genome shotgun (WGS) entry which is preliminary data.</text>
</comment>
<dbReference type="Proteomes" id="UP000230779">
    <property type="component" value="Unassembled WGS sequence"/>
</dbReference>
<feature type="transmembrane region" description="Helical" evidence="8">
    <location>
        <begin position="222"/>
        <end position="240"/>
    </location>
</feature>